<reference evidence="10 11" key="1">
    <citation type="submission" date="2019-03" db="EMBL/GenBank/DDBJ databases">
        <title>Metabolic potential of uncultured bacteria and archaea associated with petroleum seepage in deep-sea sediments.</title>
        <authorList>
            <person name="Dong X."/>
            <person name="Hubert C."/>
        </authorList>
    </citation>
    <scope>NUCLEOTIDE SEQUENCE [LARGE SCALE GENOMIC DNA]</scope>
    <source>
        <strain evidence="10">E29_bin36</strain>
    </source>
</reference>
<dbReference type="InterPro" id="IPR051679">
    <property type="entry name" value="DASS-Related_Transporters"/>
</dbReference>
<organism evidence="10 11">
    <name type="scientific">candidate division TA06 bacterium</name>
    <dbReference type="NCBI Taxonomy" id="2250710"/>
    <lineage>
        <taxon>Bacteria</taxon>
        <taxon>Bacteria division TA06</taxon>
    </lineage>
</organism>
<dbReference type="GO" id="GO:0005886">
    <property type="term" value="C:plasma membrane"/>
    <property type="evidence" value="ECO:0007669"/>
    <property type="project" value="TreeGrafter"/>
</dbReference>
<keyword evidence="3 8" id="KW-0812">Transmembrane</keyword>
<evidence type="ECO:0000313" key="10">
    <source>
        <dbReference type="EMBL" id="TET82464.1"/>
    </source>
</evidence>
<name>A0A523XT47_UNCT6</name>
<keyword evidence="2" id="KW-0813">Transport</keyword>
<evidence type="ECO:0000256" key="1">
    <source>
        <dbReference type="ARBA" id="ARBA00004141"/>
    </source>
</evidence>
<accession>A0A523XT47</accession>
<evidence type="ECO:0000256" key="3">
    <source>
        <dbReference type="ARBA" id="ARBA00022692"/>
    </source>
</evidence>
<feature type="transmembrane region" description="Helical" evidence="8">
    <location>
        <begin position="33"/>
        <end position="50"/>
    </location>
</feature>
<feature type="transmembrane region" description="Helical" evidence="8">
    <location>
        <begin position="6"/>
        <end position="26"/>
    </location>
</feature>
<dbReference type="GO" id="GO:0055085">
    <property type="term" value="P:transmembrane transport"/>
    <property type="evidence" value="ECO:0007669"/>
    <property type="project" value="InterPro"/>
</dbReference>
<evidence type="ECO:0000256" key="2">
    <source>
        <dbReference type="ARBA" id="ARBA00022448"/>
    </source>
</evidence>
<dbReference type="Proteomes" id="UP000315534">
    <property type="component" value="Unassembled WGS sequence"/>
</dbReference>
<gene>
    <name evidence="10" type="ORF">E3J38_02120</name>
</gene>
<protein>
    <recommendedName>
        <fullName evidence="9">Citrate transporter-like domain-containing protein</fullName>
    </recommendedName>
</protein>
<evidence type="ECO:0000313" key="11">
    <source>
        <dbReference type="Proteomes" id="UP000315534"/>
    </source>
</evidence>
<evidence type="ECO:0000256" key="6">
    <source>
        <dbReference type="ARBA" id="ARBA00023136"/>
    </source>
</evidence>
<dbReference type="Pfam" id="PF03600">
    <property type="entry name" value="CitMHS"/>
    <property type="match status" value="1"/>
</dbReference>
<keyword evidence="6 8" id="KW-0472">Membrane</keyword>
<feature type="region of interest" description="Disordered" evidence="7">
    <location>
        <begin position="101"/>
        <end position="122"/>
    </location>
</feature>
<evidence type="ECO:0000259" key="9">
    <source>
        <dbReference type="Pfam" id="PF03600"/>
    </source>
</evidence>
<sequence>MKRGYGLMGMDNILVLAVVAVAMVLFITEKLRLDVTAMCVLVALLVLRLIEPGQALYGFANQATGTVAAMFVLSAGLVRTGFVDWLARRLDKLVGKYDNGANSPSGSSGGPGCSVHNHSGAN</sequence>
<dbReference type="PANTHER" id="PTHR43652:SF2">
    <property type="entry name" value="BASIC AMINO ACID ANTIPORTER YFCC-RELATED"/>
    <property type="match status" value="1"/>
</dbReference>
<evidence type="ECO:0000256" key="5">
    <source>
        <dbReference type="ARBA" id="ARBA00022989"/>
    </source>
</evidence>
<dbReference type="AlphaFoldDB" id="A0A523XT47"/>
<keyword evidence="4" id="KW-0677">Repeat</keyword>
<proteinExistence type="predicted"/>
<feature type="domain" description="Citrate transporter-like" evidence="9">
    <location>
        <begin position="23"/>
        <end position="96"/>
    </location>
</feature>
<evidence type="ECO:0000256" key="4">
    <source>
        <dbReference type="ARBA" id="ARBA00022737"/>
    </source>
</evidence>
<comment type="subcellular location">
    <subcellularLocation>
        <location evidence="1">Membrane</location>
        <topology evidence="1">Multi-pass membrane protein</topology>
    </subcellularLocation>
</comment>
<dbReference type="EMBL" id="SOIP01000129">
    <property type="protein sequence ID" value="TET82464.1"/>
    <property type="molecule type" value="Genomic_DNA"/>
</dbReference>
<feature type="transmembrane region" description="Helical" evidence="8">
    <location>
        <begin position="62"/>
        <end position="82"/>
    </location>
</feature>
<evidence type="ECO:0000256" key="7">
    <source>
        <dbReference type="SAM" id="MobiDB-lite"/>
    </source>
</evidence>
<keyword evidence="5 8" id="KW-1133">Transmembrane helix</keyword>
<dbReference type="PANTHER" id="PTHR43652">
    <property type="entry name" value="BASIC AMINO ACID ANTIPORTER YFCC-RELATED"/>
    <property type="match status" value="1"/>
</dbReference>
<comment type="caution">
    <text evidence="10">The sequence shown here is derived from an EMBL/GenBank/DDBJ whole genome shotgun (WGS) entry which is preliminary data.</text>
</comment>
<evidence type="ECO:0000256" key="8">
    <source>
        <dbReference type="SAM" id="Phobius"/>
    </source>
</evidence>
<dbReference type="InterPro" id="IPR004680">
    <property type="entry name" value="Cit_transptr-like_dom"/>
</dbReference>